<feature type="transmembrane region" description="Helical" evidence="1">
    <location>
        <begin position="354"/>
        <end position="371"/>
    </location>
</feature>
<dbReference type="Proteomes" id="UP001146120">
    <property type="component" value="Unassembled WGS sequence"/>
</dbReference>
<evidence type="ECO:0000256" key="2">
    <source>
        <dbReference type="SAM" id="SignalP"/>
    </source>
</evidence>
<gene>
    <name evidence="3" type="ORF">N0F65_003024</name>
</gene>
<feature type="transmembrane region" description="Helical" evidence="1">
    <location>
        <begin position="319"/>
        <end position="342"/>
    </location>
</feature>
<keyword evidence="1" id="KW-0812">Transmembrane</keyword>
<dbReference type="InterPro" id="IPR009637">
    <property type="entry name" value="GPR107/GPR108-like"/>
</dbReference>
<dbReference type="AlphaFoldDB" id="A0AAV2YWB1"/>
<keyword evidence="1" id="KW-1133">Transmembrane helix</keyword>
<dbReference type="EMBL" id="DAKRPA010000132">
    <property type="protein sequence ID" value="DAZ97538.1"/>
    <property type="molecule type" value="Genomic_DNA"/>
</dbReference>
<dbReference type="PANTHER" id="PTHR21229">
    <property type="entry name" value="LUNG SEVEN TRANSMEMBRANE RECEPTOR"/>
    <property type="match status" value="1"/>
</dbReference>
<feature type="signal peptide" evidence="2">
    <location>
        <begin position="1"/>
        <end position="23"/>
    </location>
</feature>
<feature type="transmembrane region" description="Helical" evidence="1">
    <location>
        <begin position="471"/>
        <end position="491"/>
    </location>
</feature>
<comment type="caution">
    <text evidence="3">The sequence shown here is derived from an EMBL/GenBank/DDBJ whole genome shotgun (WGS) entry which is preliminary data.</text>
</comment>
<keyword evidence="1" id="KW-0472">Membrane</keyword>
<sequence length="514" mass="58898">MAPPRSLLLWIMVLCTTMPHVCAIERFFQHRFLFESANGEPSNYTYVRDRSTITSVANLVRWNTYTIIPEFGMEAGGRVELEVWNISYSSLIKNNSGGPRSFASTITQSKNGAKRVPVVFTLYNNEQWRVYSVLQLREMPLRSPTILCHYPSTLRHTVMQLQPNEKQHVVFDVEKPSSYTLQVQVCGEGSAVVSGYARMVNMGYDNRLSEHLPVEQLGLIPLYKAMIVAYSTFTLLWILECFLRRRTVPKISYAFQVALHVKNIDVTLKKISYAFQVALHVKNIDVTLKLWYYRELSLTGQENEMFDTAQDIAESATSAALLGVLLLAYPSFFPTAAACWSLTRDQLTRREHRLIIVVFGVYFSIALIKALCDSEDDLCKAYLLTEYVIKSVMMLGVIVALNFTISQLRLAIIESRWNSYVTPLTYMKLNQFQSFRGIFLMYLLIPTALLIANLLVVSPPGSWRYEWVNELLTECSTLFIYANVGFILRPLDPYIYSRVRKPAIVPLRQTPMMH</sequence>
<feature type="transmembrane region" description="Helical" evidence="1">
    <location>
        <begin position="434"/>
        <end position="456"/>
    </location>
</feature>
<evidence type="ECO:0000313" key="3">
    <source>
        <dbReference type="EMBL" id="DAZ97538.1"/>
    </source>
</evidence>
<reference evidence="3" key="2">
    <citation type="journal article" date="2023" name="Microbiol Resour">
        <title>Decontamination and Annotation of the Draft Genome Sequence of the Oomycete Lagenidium giganteum ARSEF 373.</title>
        <authorList>
            <person name="Morgan W.R."/>
            <person name="Tartar A."/>
        </authorList>
    </citation>
    <scope>NUCLEOTIDE SEQUENCE</scope>
    <source>
        <strain evidence="3">ARSEF 373</strain>
    </source>
</reference>
<evidence type="ECO:0000256" key="1">
    <source>
        <dbReference type="SAM" id="Phobius"/>
    </source>
</evidence>
<name>A0AAV2YWB1_9STRA</name>
<accession>A0AAV2YWB1</accession>
<dbReference type="GO" id="GO:0005794">
    <property type="term" value="C:Golgi apparatus"/>
    <property type="evidence" value="ECO:0007669"/>
    <property type="project" value="TreeGrafter"/>
</dbReference>
<evidence type="ECO:0008006" key="5">
    <source>
        <dbReference type="Google" id="ProtNLM"/>
    </source>
</evidence>
<evidence type="ECO:0000313" key="4">
    <source>
        <dbReference type="Proteomes" id="UP001146120"/>
    </source>
</evidence>
<protein>
    <recommendedName>
        <fullName evidence="5">Intimal thickness related receptor IRP domain-containing protein</fullName>
    </recommendedName>
</protein>
<feature type="transmembrane region" description="Helical" evidence="1">
    <location>
        <begin position="391"/>
        <end position="413"/>
    </location>
</feature>
<feature type="chain" id="PRO_5044022220" description="Intimal thickness related receptor IRP domain-containing protein" evidence="2">
    <location>
        <begin position="24"/>
        <end position="514"/>
    </location>
</feature>
<keyword evidence="2" id="KW-0732">Signal</keyword>
<organism evidence="3 4">
    <name type="scientific">Lagenidium giganteum</name>
    <dbReference type="NCBI Taxonomy" id="4803"/>
    <lineage>
        <taxon>Eukaryota</taxon>
        <taxon>Sar</taxon>
        <taxon>Stramenopiles</taxon>
        <taxon>Oomycota</taxon>
        <taxon>Peronosporomycetes</taxon>
        <taxon>Pythiales</taxon>
        <taxon>Pythiaceae</taxon>
    </lineage>
</organism>
<keyword evidence="4" id="KW-1185">Reference proteome</keyword>
<reference evidence="3" key="1">
    <citation type="submission" date="2022-11" db="EMBL/GenBank/DDBJ databases">
        <authorList>
            <person name="Morgan W.R."/>
            <person name="Tartar A."/>
        </authorList>
    </citation>
    <scope>NUCLEOTIDE SEQUENCE</scope>
    <source>
        <strain evidence="3">ARSEF 373</strain>
    </source>
</reference>
<dbReference type="GO" id="GO:0016020">
    <property type="term" value="C:membrane"/>
    <property type="evidence" value="ECO:0007669"/>
    <property type="project" value="InterPro"/>
</dbReference>
<proteinExistence type="predicted"/>